<dbReference type="PROSITE" id="PS00383">
    <property type="entry name" value="TYR_PHOSPHATASE_1"/>
    <property type="match status" value="1"/>
</dbReference>
<dbReference type="PROSITE" id="PS50056">
    <property type="entry name" value="TYR_PHOSPHATASE_2"/>
    <property type="match status" value="1"/>
</dbReference>
<feature type="domain" description="Tyrosine specific protein phosphatases" evidence="2">
    <location>
        <begin position="114"/>
        <end position="149"/>
    </location>
</feature>
<keyword evidence="3" id="KW-0808">Transferase</keyword>
<dbReference type="EMBL" id="JACCFJ010000001">
    <property type="protein sequence ID" value="NYI85793.1"/>
    <property type="molecule type" value="Genomic_DNA"/>
</dbReference>
<accession>A0A853AR91</accession>
<sequence length="242" mass="26243">MSTTDPLDRLVNLRDLGGQPIGDGAMTRPGVVYRSDAPHRGDREPEGMPSWPPAVVVDLRDSWETEGEEHPLSGVAEVRSIPLLEDLRHADVEVDDSAHDLTKLYQSIVQGAAKKLVEVFRTVLEADGPALIHCAAGKDRTGVSAAMLLSAAGVRDDAIVADYAVTDQNMFKVLQRLDAAPVLPPGVDEEQVRELMSTPTEAIESVLATFARYEDRAAGWLRAHGAAEDELTRWRQKFAGGA</sequence>
<dbReference type="AlphaFoldDB" id="A0A853AR91"/>
<dbReference type="InterPro" id="IPR000387">
    <property type="entry name" value="Tyr_Pase_dom"/>
</dbReference>
<evidence type="ECO:0000313" key="4">
    <source>
        <dbReference type="Proteomes" id="UP000587002"/>
    </source>
</evidence>
<protein>
    <submittedName>
        <fullName evidence="3">Rhodanese-related sulfurtransferase</fullName>
    </submittedName>
</protein>
<dbReference type="Gene3D" id="3.90.190.10">
    <property type="entry name" value="Protein tyrosine phosphatase superfamily"/>
    <property type="match status" value="1"/>
</dbReference>
<feature type="compositionally biased region" description="Basic and acidic residues" evidence="1">
    <location>
        <begin position="36"/>
        <end position="46"/>
    </location>
</feature>
<comment type="caution">
    <text evidence="3">The sequence shown here is derived from an EMBL/GenBank/DDBJ whole genome shotgun (WGS) entry which is preliminary data.</text>
</comment>
<feature type="region of interest" description="Disordered" evidence="1">
    <location>
        <begin position="14"/>
        <end position="52"/>
    </location>
</feature>
<dbReference type="Proteomes" id="UP000587002">
    <property type="component" value="Unassembled WGS sequence"/>
</dbReference>
<dbReference type="InterPro" id="IPR016130">
    <property type="entry name" value="Tyr_Pase_AS"/>
</dbReference>
<dbReference type="GO" id="GO:0004721">
    <property type="term" value="F:phosphoprotein phosphatase activity"/>
    <property type="evidence" value="ECO:0007669"/>
    <property type="project" value="InterPro"/>
</dbReference>
<gene>
    <name evidence="3" type="ORF">HNR68_004423</name>
</gene>
<reference evidence="3 4" key="1">
    <citation type="submission" date="2020-07" db="EMBL/GenBank/DDBJ databases">
        <title>Sequencing the genomes of 1000 actinobacteria strains.</title>
        <authorList>
            <person name="Klenk H.-P."/>
        </authorList>
    </citation>
    <scope>NUCLEOTIDE SEQUENCE [LARGE SCALE GENOMIC DNA]</scope>
    <source>
        <strain evidence="3 4">DSM 44065</strain>
    </source>
</reference>
<dbReference type="InterPro" id="IPR029021">
    <property type="entry name" value="Prot-tyrosine_phosphatase-like"/>
</dbReference>
<dbReference type="Pfam" id="PF13350">
    <property type="entry name" value="Y_phosphatase3"/>
    <property type="match status" value="1"/>
</dbReference>
<dbReference type="GO" id="GO:0016740">
    <property type="term" value="F:transferase activity"/>
    <property type="evidence" value="ECO:0007669"/>
    <property type="project" value="UniProtKB-KW"/>
</dbReference>
<dbReference type="RefSeq" id="WP_179723645.1">
    <property type="nucleotide sequence ID" value="NZ_BAABFH010000001.1"/>
</dbReference>
<keyword evidence="4" id="KW-1185">Reference proteome</keyword>
<organism evidence="3 4">
    <name type="scientific">Saccharopolyspora hordei</name>
    <dbReference type="NCBI Taxonomy" id="1838"/>
    <lineage>
        <taxon>Bacteria</taxon>
        <taxon>Bacillati</taxon>
        <taxon>Actinomycetota</taxon>
        <taxon>Actinomycetes</taxon>
        <taxon>Pseudonocardiales</taxon>
        <taxon>Pseudonocardiaceae</taxon>
        <taxon>Saccharopolyspora</taxon>
    </lineage>
</organism>
<evidence type="ECO:0000313" key="3">
    <source>
        <dbReference type="EMBL" id="NYI85793.1"/>
    </source>
</evidence>
<evidence type="ECO:0000256" key="1">
    <source>
        <dbReference type="SAM" id="MobiDB-lite"/>
    </source>
</evidence>
<dbReference type="InterPro" id="IPR026893">
    <property type="entry name" value="Tyr/Ser_Pase_IphP-type"/>
</dbReference>
<name>A0A853AR91_9PSEU</name>
<evidence type="ECO:0000259" key="2">
    <source>
        <dbReference type="PROSITE" id="PS50056"/>
    </source>
</evidence>
<proteinExistence type="predicted"/>
<dbReference type="SUPFAM" id="SSF52799">
    <property type="entry name" value="(Phosphotyrosine protein) phosphatases II"/>
    <property type="match status" value="1"/>
</dbReference>